<dbReference type="Pfam" id="PF14279">
    <property type="entry name" value="HNH_5"/>
    <property type="match status" value="1"/>
</dbReference>
<dbReference type="EMBL" id="CP071880">
    <property type="protein sequence ID" value="QTE52463.1"/>
    <property type="molecule type" value="Genomic_DNA"/>
</dbReference>
<proteinExistence type="predicted"/>
<reference evidence="3 5" key="2">
    <citation type="submission" date="2021-03" db="EMBL/GenBank/DDBJ databases">
        <title>Mucilaginibacter strains isolated from gold and copper mining confer multi heavy-metal resistance.</title>
        <authorList>
            <person name="Li Y."/>
        </authorList>
    </citation>
    <scope>NUCLEOTIDE SEQUENCE [LARGE SCALE GENOMIC DNA]</scope>
    <source>
        <strain evidence="3 5">P2-4</strain>
    </source>
</reference>
<dbReference type="GO" id="GO:0004519">
    <property type="term" value="F:endonuclease activity"/>
    <property type="evidence" value="ECO:0007669"/>
    <property type="project" value="UniProtKB-KW"/>
</dbReference>
<evidence type="ECO:0000259" key="1">
    <source>
        <dbReference type="Pfam" id="PF14279"/>
    </source>
</evidence>
<organism evidence="2 4">
    <name type="scientific">Mucilaginibacter rubeus</name>
    <dbReference type="NCBI Taxonomy" id="2027860"/>
    <lineage>
        <taxon>Bacteria</taxon>
        <taxon>Pseudomonadati</taxon>
        <taxon>Bacteroidota</taxon>
        <taxon>Sphingobacteriia</taxon>
        <taxon>Sphingobacteriales</taxon>
        <taxon>Sphingobacteriaceae</taxon>
        <taxon>Mucilaginibacter</taxon>
    </lineage>
</organism>
<dbReference type="InterPro" id="IPR029471">
    <property type="entry name" value="HNH_5"/>
</dbReference>
<sequence>MYFNTGDNTTDMNRETLFGFGKFLQEYDVLVSFKIDEDDRKPLILERNSFVCRFCGKQKPEVTFKKRAHALPEFIGNGSLFTHCECDDCNGWFGRELEVHFASFMHLNHTMFGVRGKKGYPKFKTTDGTEIVNDGGMIDWQGIPMEQLNHDEKTRTLTATQKVPSFIPANVFKALVKMALTIMPAAQLLTFADTMSWLNAPLNDPRFTTSKLWLAYGAIGSSDRFPHIGAALLKRKKLTDLELVPMIFRLNYGNFQFDVPVPMFHQGKMIPIKQIPYLPNLFDLRDGYGTTHLRLIDFSFTAPVKDHSMSFELVDLDGTGTVETIAVN</sequence>
<evidence type="ECO:0000313" key="3">
    <source>
        <dbReference type="EMBL" id="QTE52463.1"/>
    </source>
</evidence>
<keyword evidence="2" id="KW-0378">Hydrolase</keyword>
<evidence type="ECO:0000313" key="4">
    <source>
        <dbReference type="Proteomes" id="UP000250557"/>
    </source>
</evidence>
<dbReference type="RefSeq" id="WP_112654538.1">
    <property type="nucleotide sequence ID" value="NZ_CP043451.1"/>
</dbReference>
<reference evidence="2 4" key="1">
    <citation type="submission" date="2019-08" db="EMBL/GenBank/DDBJ databases">
        <title>Comparative genome analysis confer to the adaptation heavy metal polluted environment.</title>
        <authorList>
            <person name="Li Y."/>
        </authorList>
    </citation>
    <scope>NUCLEOTIDE SEQUENCE [LARGE SCALE GENOMIC DNA]</scope>
    <source>
        <strain evidence="2 4">P2</strain>
    </source>
</reference>
<feature type="domain" description="HNH endonuclease 5" evidence="1">
    <location>
        <begin position="52"/>
        <end position="101"/>
    </location>
</feature>
<accession>A0AAE6JFY0</accession>
<dbReference type="AlphaFoldDB" id="A0AAE6JFY0"/>
<dbReference type="EMBL" id="CP043451">
    <property type="protein sequence ID" value="QEM05019.1"/>
    <property type="molecule type" value="Genomic_DNA"/>
</dbReference>
<dbReference type="Proteomes" id="UP000663940">
    <property type="component" value="Chromosome"/>
</dbReference>
<evidence type="ECO:0000313" key="2">
    <source>
        <dbReference type="EMBL" id="QEM05019.1"/>
    </source>
</evidence>
<gene>
    <name evidence="2" type="ORF">DIU31_016395</name>
    <name evidence="3" type="ORF">J3L21_11095</name>
</gene>
<keyword evidence="2" id="KW-0255">Endonuclease</keyword>
<name>A0AAE6JFY0_9SPHI</name>
<protein>
    <submittedName>
        <fullName evidence="2">HNH endonuclease</fullName>
    </submittedName>
</protein>
<dbReference type="Proteomes" id="UP000250557">
    <property type="component" value="Chromosome"/>
</dbReference>
<keyword evidence="5" id="KW-1185">Reference proteome</keyword>
<keyword evidence="2" id="KW-0540">Nuclease</keyword>
<evidence type="ECO:0000313" key="5">
    <source>
        <dbReference type="Proteomes" id="UP000663940"/>
    </source>
</evidence>